<comment type="caution">
    <text evidence="7">The sequence shown here is derived from an EMBL/GenBank/DDBJ whole genome shotgun (WGS) entry which is preliminary data.</text>
</comment>
<evidence type="ECO:0000256" key="4">
    <source>
        <dbReference type="ARBA" id="ARBA00023002"/>
    </source>
</evidence>
<dbReference type="PANTHER" id="PTHR10543:SF24">
    <property type="entry name" value="CAROTENOID ISOMEROOXYGENASE"/>
    <property type="match status" value="1"/>
</dbReference>
<comment type="cofactor">
    <cofactor evidence="6">
        <name>Fe(2+)</name>
        <dbReference type="ChEBI" id="CHEBI:29033"/>
    </cofactor>
    <text evidence="6">Binds 1 Fe(2+) ion per subunit.</text>
</comment>
<dbReference type="PANTHER" id="PTHR10543">
    <property type="entry name" value="BETA-CAROTENE DIOXYGENASE"/>
    <property type="match status" value="1"/>
</dbReference>
<protein>
    <submittedName>
        <fullName evidence="7">Uncharacterized protein</fullName>
    </submittedName>
</protein>
<dbReference type="GO" id="GO:0051213">
    <property type="term" value="F:dioxygenase activity"/>
    <property type="evidence" value="ECO:0007669"/>
    <property type="project" value="UniProtKB-KW"/>
</dbReference>
<feature type="binding site" evidence="6">
    <location>
        <position position="201"/>
    </location>
    <ligand>
        <name>Fe cation</name>
        <dbReference type="ChEBI" id="CHEBI:24875"/>
        <note>catalytic</note>
    </ligand>
</feature>
<evidence type="ECO:0000256" key="3">
    <source>
        <dbReference type="ARBA" id="ARBA00022964"/>
    </source>
</evidence>
<evidence type="ECO:0000313" key="8">
    <source>
        <dbReference type="Proteomes" id="UP001634007"/>
    </source>
</evidence>
<reference evidence="7 8" key="1">
    <citation type="submission" date="2024-11" db="EMBL/GenBank/DDBJ databases">
        <title>Chromosome-level genome assembly of Eucalyptus globulus Labill. provides insights into its genome evolution.</title>
        <authorList>
            <person name="Li X."/>
        </authorList>
    </citation>
    <scope>NUCLEOTIDE SEQUENCE [LARGE SCALE GENOMIC DNA]</scope>
    <source>
        <strain evidence="7">CL2024</strain>
        <tissue evidence="7">Fresh tender leaves</tissue>
    </source>
</reference>
<comment type="similarity">
    <text evidence="1">Belongs to the carotenoid oxygenase family.</text>
</comment>
<evidence type="ECO:0000313" key="7">
    <source>
        <dbReference type="EMBL" id="KAL3746768.1"/>
    </source>
</evidence>
<keyword evidence="5 6" id="KW-0408">Iron</keyword>
<feature type="binding site" evidence="6">
    <location>
        <position position="471"/>
    </location>
    <ligand>
        <name>Fe cation</name>
        <dbReference type="ChEBI" id="CHEBI:24875"/>
        <note>catalytic</note>
    </ligand>
</feature>
<accession>A0ABD3L878</accession>
<keyword evidence="8" id="KW-1185">Reference proteome</keyword>
<keyword evidence="4" id="KW-0560">Oxidoreductase</keyword>
<evidence type="ECO:0000256" key="5">
    <source>
        <dbReference type="ARBA" id="ARBA00023004"/>
    </source>
</evidence>
<dbReference type="EMBL" id="JBJKBG010000003">
    <property type="protein sequence ID" value="KAL3746768.1"/>
    <property type="molecule type" value="Genomic_DNA"/>
</dbReference>
<dbReference type="AlphaFoldDB" id="A0ABD3L878"/>
<name>A0ABD3L878_EUCGL</name>
<keyword evidence="2 6" id="KW-0479">Metal-binding</keyword>
<evidence type="ECO:0000256" key="6">
    <source>
        <dbReference type="PIRSR" id="PIRSR604294-1"/>
    </source>
</evidence>
<feature type="binding site" evidence="6">
    <location>
        <position position="301"/>
    </location>
    <ligand>
        <name>Fe cation</name>
        <dbReference type="ChEBI" id="CHEBI:24875"/>
        <note>catalytic</note>
    </ligand>
</feature>
<proteinExistence type="inferred from homology"/>
<evidence type="ECO:0000256" key="1">
    <source>
        <dbReference type="ARBA" id="ARBA00006787"/>
    </source>
</evidence>
<keyword evidence="3" id="KW-0223">Dioxygenase</keyword>
<gene>
    <name evidence="7" type="ORF">ACJRO7_015669</name>
</gene>
<evidence type="ECO:0000256" key="2">
    <source>
        <dbReference type="ARBA" id="ARBA00022723"/>
    </source>
</evidence>
<organism evidence="7 8">
    <name type="scientific">Eucalyptus globulus</name>
    <name type="common">Tasmanian blue gum</name>
    <dbReference type="NCBI Taxonomy" id="34317"/>
    <lineage>
        <taxon>Eukaryota</taxon>
        <taxon>Viridiplantae</taxon>
        <taxon>Streptophyta</taxon>
        <taxon>Embryophyta</taxon>
        <taxon>Tracheophyta</taxon>
        <taxon>Spermatophyta</taxon>
        <taxon>Magnoliopsida</taxon>
        <taxon>eudicotyledons</taxon>
        <taxon>Gunneridae</taxon>
        <taxon>Pentapetalae</taxon>
        <taxon>rosids</taxon>
        <taxon>malvids</taxon>
        <taxon>Myrtales</taxon>
        <taxon>Myrtaceae</taxon>
        <taxon>Myrtoideae</taxon>
        <taxon>Eucalypteae</taxon>
        <taxon>Eucalyptus</taxon>
    </lineage>
</organism>
<dbReference type="InterPro" id="IPR004294">
    <property type="entry name" value="Carotenoid_Oase"/>
</dbReference>
<dbReference type="Proteomes" id="UP001634007">
    <property type="component" value="Unassembled WGS sequence"/>
</dbReference>
<dbReference type="GO" id="GO:0046872">
    <property type="term" value="F:metal ion binding"/>
    <property type="evidence" value="ECO:0007669"/>
    <property type="project" value="UniProtKB-KW"/>
</dbReference>
<dbReference type="Pfam" id="PF03055">
    <property type="entry name" value="RPE65"/>
    <property type="match status" value="1"/>
</dbReference>
<sequence length="478" mass="52153">MASINFIASPNDVSHPIKASSKSFDHLENGFSLGNKNLGGIDRNHVAGASVRQNRREGELVVEGEIPLWLNGIYLRNGPGMTHVGDYNFHHLFDGYAMVAKLQFEKGRLTAGHCQIESEADKAAMKHSKLIYPESSEAPKADNFLFYIGELTSLISWLGDGRVICLTDMRKGTIRIDLTTLETLGRLEYADSAGGPLQSAHPIVTETEFLTALPDLIDPGSWVECRGGPTACRVPSFVVTEHYVVPEMPLRCGVKSILKAKPNPLYRFVWHKESTGFAHVMCKASGKIATCVEVPLFVAVHLISAYEETDEDERAVAAIADCCEHQGGATILHNLTLQNLHSFAGQDMGIHIPHGKLKTALDLSEHGRGIDFSKISPAFPGKRYRFVYACGAQCPCNSPSALIKVSAGRSSGEQAKNWHEDGAVPLEPFFSARPGATEEDDGGYALLLDGSTFREISRGAKFLCSLPYGFHGCWVPKK</sequence>